<protein>
    <submittedName>
        <fullName evidence="13">SusC/RagA family TonB-linked outer membrane protein</fullName>
    </submittedName>
</protein>
<keyword evidence="7 8" id="KW-0998">Cell outer membrane</keyword>
<dbReference type="Gene3D" id="2.40.170.20">
    <property type="entry name" value="TonB-dependent receptor, beta-barrel domain"/>
    <property type="match status" value="1"/>
</dbReference>
<reference evidence="13 14" key="1">
    <citation type="submission" date="2019-12" db="EMBL/GenBank/DDBJ databases">
        <authorList>
            <person name="Li J."/>
        </authorList>
    </citation>
    <scope>NUCLEOTIDE SEQUENCE [LARGE SCALE GENOMIC DNA]</scope>
    <source>
        <strain evidence="13 14">HL2-2</strain>
    </source>
</reference>
<dbReference type="InterPro" id="IPR039426">
    <property type="entry name" value="TonB-dep_rcpt-like"/>
</dbReference>
<feature type="signal peptide" evidence="10">
    <location>
        <begin position="1"/>
        <end position="22"/>
    </location>
</feature>
<feature type="domain" description="TonB-dependent receptor plug" evidence="12">
    <location>
        <begin position="117"/>
        <end position="239"/>
    </location>
</feature>
<keyword evidence="10" id="KW-0732">Signal</keyword>
<dbReference type="Pfam" id="PF13715">
    <property type="entry name" value="CarbopepD_reg_2"/>
    <property type="match status" value="1"/>
</dbReference>
<gene>
    <name evidence="13" type="ORF">GN138_13870</name>
</gene>
<organism evidence="13 14">
    <name type="scientific">Winogradskyella endarachnes</name>
    <dbReference type="NCBI Taxonomy" id="2681965"/>
    <lineage>
        <taxon>Bacteria</taxon>
        <taxon>Pseudomonadati</taxon>
        <taxon>Bacteroidota</taxon>
        <taxon>Flavobacteriia</taxon>
        <taxon>Flavobacteriales</taxon>
        <taxon>Flavobacteriaceae</taxon>
        <taxon>Winogradskyella</taxon>
    </lineage>
</organism>
<evidence type="ECO:0000256" key="1">
    <source>
        <dbReference type="ARBA" id="ARBA00004571"/>
    </source>
</evidence>
<dbReference type="AlphaFoldDB" id="A0A6L6UC32"/>
<evidence type="ECO:0000256" key="5">
    <source>
        <dbReference type="ARBA" id="ARBA00023077"/>
    </source>
</evidence>
<dbReference type="SUPFAM" id="SSF49464">
    <property type="entry name" value="Carboxypeptidase regulatory domain-like"/>
    <property type="match status" value="1"/>
</dbReference>
<dbReference type="InterPro" id="IPR023996">
    <property type="entry name" value="TonB-dep_OMP_SusC/RagA"/>
</dbReference>
<keyword evidence="4 8" id="KW-0812">Transmembrane</keyword>
<keyword evidence="5 9" id="KW-0798">TonB box</keyword>
<evidence type="ECO:0000256" key="8">
    <source>
        <dbReference type="PROSITE-ProRule" id="PRU01360"/>
    </source>
</evidence>
<accession>A0A6L6UC32</accession>
<dbReference type="NCBIfam" id="TIGR04056">
    <property type="entry name" value="OMP_RagA_SusC"/>
    <property type="match status" value="1"/>
</dbReference>
<evidence type="ECO:0000256" key="4">
    <source>
        <dbReference type="ARBA" id="ARBA00022692"/>
    </source>
</evidence>
<name>A0A6L6UC32_9FLAO</name>
<keyword evidence="14" id="KW-1185">Reference proteome</keyword>
<sequence length="1071" mass="116253">MKTKLKLILTLFMAFVVHISFAQEKTITGKVTDESGIPLPGVTVLVKGTSNGVQTDFDGNYSITTNTGSIIAFSYVGYTTEEITVSDTTTINIVLTEDVAMLDTVVVTALGIKKEKSSLGYAVSEVKGEELSQQPEGDVGRLLRGKAAGVAVTSTNGTSGSATNMVIRGFTSISGSNQPLFIVDGVPFNSDTNSQNSYIDGSTESSRMLDLDPNNIVSVNVLKGLSASTLYGDRGRNGVILITTKNGSFGNSEKTTVDISSSVFFSTPHLPNYQDEFGGGFNQEFGWFFSNWGPAFTDTNPDVYGSYFNSVVDGQVYVNHPFATNVAQDYIIGYEDLAASPYAYKPYDSVENFFRTGVSTNQSVAVQGGTSNVKYSVNYSKLNDSGFTPGNELSRDNFGVGGRIKKGNLTVRGTLNYSKTDYKSPPIAASNGSGVIGDGTSIFGDIMYTPRNVDLLGIPYERADGGSLYYRETNGIQHPLWTVKNSKTGQLVNRIYGSFNVNYKLSEALSLNYKYGLDTYTENGFYSQNKGGIDGETTGILRTTSGTSNFLDHTLAATYNKDITDKLNLSVLIGANATRSTYERDGIESTNQIVFGVQKHYNYINNSSVNSYSGADIQYESERNTVGLYIDTTLGYENYLYLNLAARNDWTSTLEIDNNRIFYPSASVSFIPTAAFDNLVGNGDFGLNYLKLRLGYGTSSGFPPVYTTRNTLSLNAREFVTSEGDVISSNATSNFLGNPNLNPELVSELEFGIDSRFFNNRVGLNLSLFRKETTDLLTQRELDPSTGFTATYINGGSLEVKGLELDLNVDWFKNRDGFSWNTGVTFYSDETEITELPDGIDMIFLNSGLNAAIEGEAFGVIVGSQVERNDAGEAIVGSDGNYVVTSETDLIIGDPNPDYTSTITNTFSYKNLSLSVGLNYRKGGDIYSITAATLVNRGLVDFPLDRYGTYILPGVYADGTPNTTQINATDVAFDNWLYGANEYRVFDGTTIRLNEVSLSYRLPSNVLEKTPFSAISITASGSNLWYRAVNMPKDVNFDTNSSSAGVGNSLGIDYLTGPSAARYGCSVKLSF</sequence>
<evidence type="ECO:0000256" key="9">
    <source>
        <dbReference type="RuleBase" id="RU003357"/>
    </source>
</evidence>
<evidence type="ECO:0000259" key="12">
    <source>
        <dbReference type="Pfam" id="PF07715"/>
    </source>
</evidence>
<keyword evidence="6 8" id="KW-0472">Membrane</keyword>
<comment type="caution">
    <text evidence="13">The sequence shown here is derived from an EMBL/GenBank/DDBJ whole genome shotgun (WGS) entry which is preliminary data.</text>
</comment>
<dbReference type="InterPro" id="IPR012910">
    <property type="entry name" value="Plug_dom"/>
</dbReference>
<evidence type="ECO:0000259" key="11">
    <source>
        <dbReference type="Pfam" id="PF00593"/>
    </source>
</evidence>
<dbReference type="Proteomes" id="UP000478208">
    <property type="component" value="Unassembled WGS sequence"/>
</dbReference>
<dbReference type="InterPro" id="IPR036942">
    <property type="entry name" value="Beta-barrel_TonB_sf"/>
</dbReference>
<feature type="chain" id="PRO_5026832707" evidence="10">
    <location>
        <begin position="23"/>
        <end position="1071"/>
    </location>
</feature>
<dbReference type="PROSITE" id="PS52016">
    <property type="entry name" value="TONB_DEPENDENT_REC_3"/>
    <property type="match status" value="1"/>
</dbReference>
<evidence type="ECO:0000256" key="2">
    <source>
        <dbReference type="ARBA" id="ARBA00022448"/>
    </source>
</evidence>
<dbReference type="EMBL" id="WOWS01000006">
    <property type="protein sequence ID" value="MUU79539.1"/>
    <property type="molecule type" value="Genomic_DNA"/>
</dbReference>
<evidence type="ECO:0000256" key="7">
    <source>
        <dbReference type="ARBA" id="ARBA00023237"/>
    </source>
</evidence>
<dbReference type="Gene3D" id="2.170.130.10">
    <property type="entry name" value="TonB-dependent receptor, plug domain"/>
    <property type="match status" value="1"/>
</dbReference>
<dbReference type="InterPro" id="IPR008969">
    <property type="entry name" value="CarboxyPept-like_regulatory"/>
</dbReference>
<proteinExistence type="inferred from homology"/>
<dbReference type="Pfam" id="PF00593">
    <property type="entry name" value="TonB_dep_Rec_b-barrel"/>
    <property type="match status" value="1"/>
</dbReference>
<keyword evidence="2 8" id="KW-0813">Transport</keyword>
<evidence type="ECO:0000313" key="14">
    <source>
        <dbReference type="Proteomes" id="UP000478208"/>
    </source>
</evidence>
<feature type="domain" description="TonB-dependent receptor-like beta-barrel" evidence="11">
    <location>
        <begin position="493"/>
        <end position="918"/>
    </location>
</feature>
<evidence type="ECO:0000256" key="6">
    <source>
        <dbReference type="ARBA" id="ARBA00023136"/>
    </source>
</evidence>
<dbReference type="RefSeq" id="WP_157364603.1">
    <property type="nucleotide sequence ID" value="NZ_WOWS01000006.1"/>
</dbReference>
<keyword evidence="3 8" id="KW-1134">Transmembrane beta strand</keyword>
<dbReference type="SUPFAM" id="SSF56935">
    <property type="entry name" value="Porins"/>
    <property type="match status" value="1"/>
</dbReference>
<dbReference type="Pfam" id="PF07715">
    <property type="entry name" value="Plug"/>
    <property type="match status" value="1"/>
</dbReference>
<evidence type="ECO:0000256" key="10">
    <source>
        <dbReference type="SAM" id="SignalP"/>
    </source>
</evidence>
<comment type="similarity">
    <text evidence="8 9">Belongs to the TonB-dependent receptor family.</text>
</comment>
<evidence type="ECO:0000313" key="13">
    <source>
        <dbReference type="EMBL" id="MUU79539.1"/>
    </source>
</evidence>
<dbReference type="InterPro" id="IPR037066">
    <property type="entry name" value="Plug_dom_sf"/>
</dbReference>
<dbReference type="FunFam" id="2.60.40.1120:FF:000003">
    <property type="entry name" value="Outer membrane protein Omp121"/>
    <property type="match status" value="1"/>
</dbReference>
<dbReference type="InterPro" id="IPR000531">
    <property type="entry name" value="Beta-barrel_TonB"/>
</dbReference>
<evidence type="ECO:0000256" key="3">
    <source>
        <dbReference type="ARBA" id="ARBA00022452"/>
    </source>
</evidence>
<dbReference type="GO" id="GO:0009279">
    <property type="term" value="C:cell outer membrane"/>
    <property type="evidence" value="ECO:0007669"/>
    <property type="project" value="UniProtKB-SubCell"/>
</dbReference>
<comment type="subcellular location">
    <subcellularLocation>
        <location evidence="1 8">Cell outer membrane</location>
        <topology evidence="1 8">Multi-pass membrane protein</topology>
    </subcellularLocation>
</comment>
<dbReference type="Gene3D" id="2.60.40.1120">
    <property type="entry name" value="Carboxypeptidase-like, regulatory domain"/>
    <property type="match status" value="1"/>
</dbReference>